<organism evidence="4 5">
    <name type="scientific">Xylanibacter ruminicola</name>
    <name type="common">Prevotella ruminicola</name>
    <dbReference type="NCBI Taxonomy" id="839"/>
    <lineage>
        <taxon>Bacteria</taxon>
        <taxon>Pseudomonadati</taxon>
        <taxon>Bacteroidota</taxon>
        <taxon>Bacteroidia</taxon>
        <taxon>Bacteroidales</taxon>
        <taxon>Prevotellaceae</taxon>
        <taxon>Xylanibacter</taxon>
    </lineage>
</organism>
<dbReference type="AlphaFoldDB" id="A0A1H3Y018"/>
<comment type="similarity">
    <text evidence="1">Belongs to the TonB-dependent receptor family.</text>
</comment>
<dbReference type="FunFam" id="2.60.40.1120:FF:000003">
    <property type="entry name" value="Outer membrane protein Omp121"/>
    <property type="match status" value="1"/>
</dbReference>
<dbReference type="InterPro" id="IPR012910">
    <property type="entry name" value="Plug_dom"/>
</dbReference>
<comment type="subcellular location">
    <subcellularLocation>
        <location evidence="1">Cell outer membrane</location>
        <topology evidence="1">Multi-pass membrane protein</topology>
    </subcellularLocation>
</comment>
<keyword evidence="1" id="KW-1134">Transmembrane beta strand</keyword>
<accession>A0A1H3Y018</accession>
<dbReference type="SUPFAM" id="SSF49464">
    <property type="entry name" value="Carboxypeptidase regulatory domain-like"/>
    <property type="match status" value="1"/>
</dbReference>
<sequence>MKKYIIMLILLVGTTMSIWAQNEVELTGTVTDIAGEPLIGANVIVKNMKGLGVIADMDGNFRIKVKEYQTLVFSYLGYKTKEVVVKNSRPLNVVLEQDLVNAVDEVVVTAMGSQKKLTLTGAVTNVNIDDMKHYGSSNLSNVLAGNAPGIIAMQTSGQPGKNTSEFWIRGISTFGAGRGAYILVDGFERSNIDDLNIEDIESFSVLKDASATAIYGSKGANGVVLITTKHGKDGKIKINGKFETSYNTRTITPEFVDGVTYANLLNEAYLTRNKGWYYSPTEIELFRSGMDPDLYPNVNWKDLILKDGAFSYRGNVNLSGGGSTSRYYASISYVEDEGMYKTDTTLKDKYDTNANYKRWNYRVNLDIDITPTTVLKLGIGGDLSKRNAPGMGDTDTWNSLFGYNAILTPVVYSNGYVPMINIGRNDSRTNPWVMTTQTGYHEEWNNNVQTNVTLEQDLSFITKGLKFTGRFGYDTYNYNWINHDQQPERWYANGRDKETGEIIFDKIKDKVDMHQSSGNNGSRRDFLDLLLHWNRSFLQVHNVGANLKYTYDENIQTQNIGEDIKNSVSRKYMALAGQLTYNYDNRYFVDCNFGYNGSENFADSHRFGFFPAYSLAWNVAEEPWIQKRFPWLDMFKIRYSYGKVGNDYSPTRFPYLYTIDPTGDGVYNFGTADHATRSEYTQGYHYSAMASPNVTWEIARKNDIGIDLVLFHNRLSLTVDYFNEKRTGIYMARNYLPSIIGLESSPWANVGSVRSQGFDGNFKYEDRIGEVGFTIRGNFTYSKNEILDYDVEDSPYPYQYQTGYYVDQLRGLVADGLFRDFEDIRNSPKQMFGSVMPGDIKYKDVNGDGVVDDNDVVAIGATRTPNLYYGLGLSIMWKGFDLNLLFQGAGKSTFMIDGKCVYAFSQERYGQIFSDLVDNRWVDHETADLLGIPANENPNASYPRLDYVTNNESRNNYRASTFWMRDGRYLRLKNVDFGYTLPKQWVNKYHFNDIRIYIQGSNLMTWSKFKLWDPEMGSSNGEAYPITKSVTMGIQVNL</sequence>
<dbReference type="InterPro" id="IPR039426">
    <property type="entry name" value="TonB-dep_rcpt-like"/>
</dbReference>
<evidence type="ECO:0000256" key="1">
    <source>
        <dbReference type="PROSITE-ProRule" id="PRU01360"/>
    </source>
</evidence>
<keyword evidence="1" id="KW-0472">Membrane</keyword>
<dbReference type="Pfam" id="PF07715">
    <property type="entry name" value="Plug"/>
    <property type="match status" value="1"/>
</dbReference>
<keyword evidence="2" id="KW-0732">Signal</keyword>
<dbReference type="Gene3D" id="2.170.130.10">
    <property type="entry name" value="TonB-dependent receptor, plug domain"/>
    <property type="match status" value="1"/>
</dbReference>
<feature type="chain" id="PRO_5010187119" evidence="2">
    <location>
        <begin position="21"/>
        <end position="1038"/>
    </location>
</feature>
<dbReference type="PROSITE" id="PS52016">
    <property type="entry name" value="TONB_DEPENDENT_REC_3"/>
    <property type="match status" value="1"/>
</dbReference>
<evidence type="ECO:0000313" key="4">
    <source>
        <dbReference type="EMBL" id="SEA04946.1"/>
    </source>
</evidence>
<dbReference type="NCBIfam" id="TIGR04057">
    <property type="entry name" value="SusC_RagA_signa"/>
    <property type="match status" value="1"/>
</dbReference>
<dbReference type="Pfam" id="PF13715">
    <property type="entry name" value="CarbopepD_reg_2"/>
    <property type="match status" value="1"/>
</dbReference>
<dbReference type="InterPro" id="IPR018247">
    <property type="entry name" value="EF_Hand_1_Ca_BS"/>
</dbReference>
<dbReference type="InterPro" id="IPR023996">
    <property type="entry name" value="TonB-dep_OMP_SusC/RagA"/>
</dbReference>
<feature type="signal peptide" evidence="2">
    <location>
        <begin position="1"/>
        <end position="20"/>
    </location>
</feature>
<evidence type="ECO:0000256" key="2">
    <source>
        <dbReference type="SAM" id="SignalP"/>
    </source>
</evidence>
<proteinExistence type="inferred from homology"/>
<dbReference type="PROSITE" id="PS00018">
    <property type="entry name" value="EF_HAND_1"/>
    <property type="match status" value="1"/>
</dbReference>
<dbReference type="InterPro" id="IPR023997">
    <property type="entry name" value="TonB-dep_OMP_SusC/RagA_CS"/>
</dbReference>
<dbReference type="GO" id="GO:0009279">
    <property type="term" value="C:cell outer membrane"/>
    <property type="evidence" value="ECO:0007669"/>
    <property type="project" value="UniProtKB-SubCell"/>
</dbReference>
<evidence type="ECO:0000259" key="3">
    <source>
        <dbReference type="Pfam" id="PF07715"/>
    </source>
</evidence>
<name>A0A1H3Y018_XYLRU</name>
<keyword evidence="1" id="KW-0812">Transmembrane</keyword>
<dbReference type="Proteomes" id="UP000182257">
    <property type="component" value="Unassembled WGS sequence"/>
</dbReference>
<evidence type="ECO:0000313" key="5">
    <source>
        <dbReference type="Proteomes" id="UP000182257"/>
    </source>
</evidence>
<protein>
    <submittedName>
        <fullName evidence="4">TonB-linked outer membrane protein, SusC/RagA family</fullName>
    </submittedName>
</protein>
<dbReference type="OrthoDB" id="721000at2"/>
<dbReference type="RefSeq" id="WP_074760045.1">
    <property type="nucleotide sequence ID" value="NZ_FNRF01000001.1"/>
</dbReference>
<dbReference type="InterPro" id="IPR008969">
    <property type="entry name" value="CarboxyPept-like_regulatory"/>
</dbReference>
<dbReference type="FunFam" id="2.170.130.10:FF:000003">
    <property type="entry name" value="SusC/RagA family TonB-linked outer membrane protein"/>
    <property type="match status" value="1"/>
</dbReference>
<dbReference type="InterPro" id="IPR037066">
    <property type="entry name" value="Plug_dom_sf"/>
</dbReference>
<keyword evidence="1" id="KW-0998">Cell outer membrane</keyword>
<feature type="domain" description="TonB-dependent receptor plug" evidence="3">
    <location>
        <begin position="116"/>
        <end position="223"/>
    </location>
</feature>
<dbReference type="SUPFAM" id="SSF56935">
    <property type="entry name" value="Porins"/>
    <property type="match status" value="1"/>
</dbReference>
<dbReference type="Gene3D" id="2.60.40.1120">
    <property type="entry name" value="Carboxypeptidase-like, regulatory domain"/>
    <property type="match status" value="1"/>
</dbReference>
<dbReference type="NCBIfam" id="TIGR04056">
    <property type="entry name" value="OMP_RagA_SusC"/>
    <property type="match status" value="1"/>
</dbReference>
<dbReference type="EMBL" id="FNRF01000001">
    <property type="protein sequence ID" value="SEA04946.1"/>
    <property type="molecule type" value="Genomic_DNA"/>
</dbReference>
<keyword evidence="1" id="KW-0813">Transport</keyword>
<gene>
    <name evidence="4" type="ORF">SAMN05216462_0452</name>
</gene>
<reference evidence="4 5" key="1">
    <citation type="submission" date="2016-10" db="EMBL/GenBank/DDBJ databases">
        <authorList>
            <person name="de Groot N.N."/>
        </authorList>
    </citation>
    <scope>NUCLEOTIDE SEQUENCE [LARGE SCALE GENOMIC DNA]</scope>
    <source>
        <strain evidence="4 5">D31d</strain>
    </source>
</reference>